<accession>A0ABN3YAB1</accession>
<comment type="caution">
    <text evidence="5">The sequence shown here is derived from an EMBL/GenBank/DDBJ whole genome shotgun (WGS) entry which is preliminary data.</text>
</comment>
<proteinExistence type="predicted"/>
<dbReference type="PANTHER" id="PTHR43464">
    <property type="entry name" value="METHYLTRANSFERASE"/>
    <property type="match status" value="1"/>
</dbReference>
<evidence type="ECO:0000256" key="2">
    <source>
        <dbReference type="ARBA" id="ARBA00022679"/>
    </source>
</evidence>
<organism evidence="5 6">
    <name type="scientific">Streptosporangium longisporum</name>
    <dbReference type="NCBI Taxonomy" id="46187"/>
    <lineage>
        <taxon>Bacteria</taxon>
        <taxon>Bacillati</taxon>
        <taxon>Actinomycetota</taxon>
        <taxon>Actinomycetes</taxon>
        <taxon>Streptosporangiales</taxon>
        <taxon>Streptosporangiaceae</taxon>
        <taxon>Streptosporangium</taxon>
    </lineage>
</organism>
<keyword evidence="1" id="KW-0489">Methyltransferase</keyword>
<dbReference type="PANTHER" id="PTHR43464:SF19">
    <property type="entry name" value="UBIQUINONE BIOSYNTHESIS O-METHYLTRANSFERASE, MITOCHONDRIAL"/>
    <property type="match status" value="1"/>
</dbReference>
<keyword evidence="6" id="KW-1185">Reference proteome</keyword>
<evidence type="ECO:0000256" key="3">
    <source>
        <dbReference type="ARBA" id="ARBA00022691"/>
    </source>
</evidence>
<dbReference type="Gene3D" id="2.20.130.10">
    <property type="entry name" value="CAC2371-like domains"/>
    <property type="match status" value="1"/>
</dbReference>
<dbReference type="InterPro" id="IPR041698">
    <property type="entry name" value="Methyltransf_25"/>
</dbReference>
<evidence type="ECO:0000256" key="1">
    <source>
        <dbReference type="ARBA" id="ARBA00022603"/>
    </source>
</evidence>
<gene>
    <name evidence="5" type="ORF">GCM10017559_56400</name>
</gene>
<sequence>MTVRQDNRFYGSLAPWWPLISPFEEYAEEAAGFAEILSGHERPVRSVLELGSGGGHNACHLKRHFAMTLTDLSEPMLEVSRRLNPECEHVCADMRTLRLDRRFDAVFVHDAVDYMTDENDLRAAIGTAALHCAKGGLALFVPDVTTETFEPGHDSGGSDGADGRAARYLSWTWDPDPSDSRILTEYAFILRHADKTVDTVNETHETGMFGRALWMEMLEEAGFDAEYRVEAGTGEYAPRDMFLGRRR</sequence>
<evidence type="ECO:0000313" key="6">
    <source>
        <dbReference type="Proteomes" id="UP001499930"/>
    </source>
</evidence>
<dbReference type="Gene3D" id="3.40.50.150">
    <property type="entry name" value="Vaccinia Virus protein VP39"/>
    <property type="match status" value="1"/>
</dbReference>
<evidence type="ECO:0000259" key="4">
    <source>
        <dbReference type="Pfam" id="PF13649"/>
    </source>
</evidence>
<name>A0ABN3YAB1_9ACTN</name>
<reference evidence="5 6" key="1">
    <citation type="journal article" date="2019" name="Int. J. Syst. Evol. Microbiol.">
        <title>The Global Catalogue of Microorganisms (GCM) 10K type strain sequencing project: providing services to taxonomists for standard genome sequencing and annotation.</title>
        <authorList>
            <consortium name="The Broad Institute Genomics Platform"/>
            <consortium name="The Broad Institute Genome Sequencing Center for Infectious Disease"/>
            <person name="Wu L."/>
            <person name="Ma J."/>
        </authorList>
    </citation>
    <scope>NUCLEOTIDE SEQUENCE [LARGE SCALE GENOMIC DNA]</scope>
    <source>
        <strain evidence="5 6">JCM 3106</strain>
    </source>
</reference>
<dbReference type="Proteomes" id="UP001499930">
    <property type="component" value="Unassembled WGS sequence"/>
</dbReference>
<dbReference type="EMBL" id="BAAAWD010000015">
    <property type="protein sequence ID" value="GAA3023745.1"/>
    <property type="molecule type" value="Genomic_DNA"/>
</dbReference>
<evidence type="ECO:0000313" key="5">
    <source>
        <dbReference type="EMBL" id="GAA3023745.1"/>
    </source>
</evidence>
<dbReference type="RefSeq" id="WP_344900597.1">
    <property type="nucleotide sequence ID" value="NZ_BAAAWD010000015.1"/>
</dbReference>
<dbReference type="SUPFAM" id="SSF53335">
    <property type="entry name" value="S-adenosyl-L-methionine-dependent methyltransferases"/>
    <property type="match status" value="1"/>
</dbReference>
<protein>
    <recommendedName>
        <fullName evidence="4">Methyltransferase domain-containing protein</fullName>
    </recommendedName>
</protein>
<dbReference type="CDD" id="cd02440">
    <property type="entry name" value="AdoMet_MTases"/>
    <property type="match status" value="1"/>
</dbReference>
<feature type="domain" description="Methyltransferase" evidence="4">
    <location>
        <begin position="47"/>
        <end position="136"/>
    </location>
</feature>
<dbReference type="Pfam" id="PF13649">
    <property type="entry name" value="Methyltransf_25"/>
    <property type="match status" value="1"/>
</dbReference>
<keyword evidence="2" id="KW-0808">Transferase</keyword>
<keyword evidence="3" id="KW-0949">S-adenosyl-L-methionine</keyword>
<dbReference type="InterPro" id="IPR029063">
    <property type="entry name" value="SAM-dependent_MTases_sf"/>
</dbReference>